<evidence type="ECO:0000313" key="3">
    <source>
        <dbReference type="Proteomes" id="UP000004986"/>
    </source>
</evidence>
<organism evidence="2 3">
    <name type="scientific">Pseudomonas syringae pv. pisi str. 1704B</name>
    <dbReference type="NCBI Taxonomy" id="629263"/>
    <lineage>
        <taxon>Bacteria</taxon>
        <taxon>Pseudomonadati</taxon>
        <taxon>Pseudomonadota</taxon>
        <taxon>Gammaproteobacteria</taxon>
        <taxon>Pseudomonadales</taxon>
        <taxon>Pseudomonadaceae</taxon>
        <taxon>Pseudomonas</taxon>
        <taxon>Pseudomonas syringae</taxon>
    </lineage>
</organism>
<keyword evidence="3" id="KW-1185">Reference proteome</keyword>
<protein>
    <submittedName>
        <fullName evidence="2">TPR repeat-containing protein</fullName>
    </submittedName>
</protein>
<evidence type="ECO:0000313" key="2">
    <source>
        <dbReference type="EMBL" id="EGH44460.1"/>
    </source>
</evidence>
<comment type="caution">
    <text evidence="2">The sequence shown here is derived from an EMBL/GenBank/DDBJ whole genome shotgun (WGS) entry which is preliminary data.</text>
</comment>
<dbReference type="Proteomes" id="UP000004986">
    <property type="component" value="Unassembled WGS sequence"/>
</dbReference>
<dbReference type="AlphaFoldDB" id="F3GBL0"/>
<sequence length="109" mass="11660">MTPASSQPVPAQKDAPPAPEAKPQVYGSFTQDTLVSLLSAELAGQRNRFDIALDNYVTQAIKTQDPGVSERAYQIAEYMGADQSALDTALIWARNAPGNLEAQRAAAIQ</sequence>
<feature type="non-terminal residue" evidence="2">
    <location>
        <position position="109"/>
    </location>
</feature>
<dbReference type="EMBL" id="AEAI01000972">
    <property type="protein sequence ID" value="EGH44460.1"/>
    <property type="molecule type" value="Genomic_DNA"/>
</dbReference>
<accession>F3GBL0</accession>
<gene>
    <name evidence="2" type="ORF">PSYPI_19556</name>
</gene>
<name>F3GBL0_PSESJ</name>
<reference evidence="2 3" key="1">
    <citation type="journal article" date="2011" name="PLoS Pathog.">
        <title>Dynamic evolution of pathogenicity revealed by sequencing and comparative genomics of 19 Pseudomonas syringae isolates.</title>
        <authorList>
            <person name="Baltrus D.A."/>
            <person name="Nishimura M.T."/>
            <person name="Romanchuk A."/>
            <person name="Chang J.H."/>
            <person name="Mukhtar M.S."/>
            <person name="Cherkis K."/>
            <person name="Roach J."/>
            <person name="Grant S.R."/>
            <person name="Jones C.D."/>
            <person name="Dangl J.L."/>
        </authorList>
    </citation>
    <scope>NUCLEOTIDE SEQUENCE [LARGE SCALE GENOMIC DNA]</scope>
    <source>
        <strain evidence="2 3">1704B</strain>
    </source>
</reference>
<evidence type="ECO:0000256" key="1">
    <source>
        <dbReference type="SAM" id="MobiDB-lite"/>
    </source>
</evidence>
<feature type="region of interest" description="Disordered" evidence="1">
    <location>
        <begin position="1"/>
        <end position="24"/>
    </location>
</feature>
<proteinExistence type="predicted"/>
<dbReference type="HOGENOM" id="CLU_2189606_0_0_6"/>